<dbReference type="InterPro" id="IPR055410">
    <property type="entry name" value="Beta-prop_CAF1B_HIR1"/>
</dbReference>
<dbReference type="Proteomes" id="UP000193642">
    <property type="component" value="Unassembled WGS sequence"/>
</dbReference>
<evidence type="ECO:0000256" key="2">
    <source>
        <dbReference type="ARBA" id="ARBA00007306"/>
    </source>
</evidence>
<dbReference type="GO" id="GO:0005634">
    <property type="term" value="C:nucleus"/>
    <property type="evidence" value="ECO:0007669"/>
    <property type="project" value="UniProtKB-SubCell"/>
</dbReference>
<feature type="repeat" description="WD" evidence="9">
    <location>
        <begin position="23"/>
        <end position="64"/>
    </location>
</feature>
<keyword evidence="12" id="KW-1185">Reference proteome</keyword>
<dbReference type="InterPro" id="IPR015943">
    <property type="entry name" value="WD40/YVTN_repeat-like_dom_sf"/>
</dbReference>
<dbReference type="GO" id="GO:0006334">
    <property type="term" value="P:nucleosome assembly"/>
    <property type="evidence" value="ECO:0007669"/>
    <property type="project" value="TreeGrafter"/>
</dbReference>
<dbReference type="SMART" id="SM00320">
    <property type="entry name" value="WD40"/>
    <property type="match status" value="3"/>
</dbReference>
<sequence length="381" mass="42162">MAGCVDNSSRIWDIKENKCILTLTEHTNFVQGVSWDPMNQFVASQSSDRSMNVYKLHKTGTQITGLTCCARQSKITTVKETKESETKNEGQEDFMEVDRKVEVQVLNKEKDPCWNPSDDVLEAPLSNAKKAKLESSTTSMKLFHDDTLSSFFRRLSFSPDGSLLIAPAGIHRASPKENTKHVVYVFTRENLRGEPIARLGGFKKAPIAIKFSPVLYKHRRTNSNIEGRLLLPYRMIFAVACQDAVVVYDTSCLERPLAVVANLHFGTLTDLAWAPNGKILMMSSTDGYCSMVTFSENELGVSIEGSVVAQEEVVAMNYSDTAANPGEKKLEPLASTAVVNILHAGLIKKKKPTVPSMCPPVTMIQVEQSTGMEECNENVMV</sequence>
<keyword evidence="5" id="KW-0227">DNA damage</keyword>
<organism evidence="11 12">
    <name type="scientific">Rhizoclosmatium globosum</name>
    <dbReference type="NCBI Taxonomy" id="329046"/>
    <lineage>
        <taxon>Eukaryota</taxon>
        <taxon>Fungi</taxon>
        <taxon>Fungi incertae sedis</taxon>
        <taxon>Chytridiomycota</taxon>
        <taxon>Chytridiomycota incertae sedis</taxon>
        <taxon>Chytridiomycetes</taxon>
        <taxon>Chytridiales</taxon>
        <taxon>Chytriomycetaceae</taxon>
        <taxon>Rhizoclosmatium</taxon>
    </lineage>
</organism>
<dbReference type="PANTHER" id="PTHR15271">
    <property type="entry name" value="CHROMATIN ASSEMBLY FACTOR 1 SUBUNIT B"/>
    <property type="match status" value="1"/>
</dbReference>
<dbReference type="GO" id="GO:0006335">
    <property type="term" value="P:DNA replication-dependent chromatin assembly"/>
    <property type="evidence" value="ECO:0007669"/>
    <property type="project" value="InterPro"/>
</dbReference>
<keyword evidence="6" id="KW-0156">Chromatin regulator</keyword>
<evidence type="ECO:0000256" key="8">
    <source>
        <dbReference type="ARBA" id="ARBA00023242"/>
    </source>
</evidence>
<dbReference type="InterPro" id="IPR001680">
    <property type="entry name" value="WD40_rpt"/>
</dbReference>
<dbReference type="GO" id="GO:0006281">
    <property type="term" value="P:DNA repair"/>
    <property type="evidence" value="ECO:0007669"/>
    <property type="project" value="UniProtKB-KW"/>
</dbReference>
<keyword evidence="4" id="KW-0677">Repeat</keyword>
<gene>
    <name evidence="11" type="ORF">BCR33DRAFT_471214</name>
</gene>
<dbReference type="InterPro" id="IPR045145">
    <property type="entry name" value="PTHR15271"/>
</dbReference>
<accession>A0A1Y2BQ00</accession>
<evidence type="ECO:0000259" key="10">
    <source>
        <dbReference type="Pfam" id="PF24105"/>
    </source>
</evidence>
<comment type="similarity">
    <text evidence="2">Belongs to the WD repeat HIR1 family.</text>
</comment>
<keyword evidence="3 9" id="KW-0853">WD repeat</keyword>
<dbReference type="GO" id="GO:0033186">
    <property type="term" value="C:CAF-1 complex"/>
    <property type="evidence" value="ECO:0007669"/>
    <property type="project" value="TreeGrafter"/>
</dbReference>
<name>A0A1Y2BQ00_9FUNG</name>
<keyword evidence="8" id="KW-0539">Nucleus</keyword>
<dbReference type="STRING" id="329046.A0A1Y2BQ00"/>
<dbReference type="PANTHER" id="PTHR15271:SF4">
    <property type="entry name" value="CHROMATIN ASSEMBLY FACTOR 1 SUBUNIT B"/>
    <property type="match status" value="1"/>
</dbReference>
<evidence type="ECO:0000256" key="5">
    <source>
        <dbReference type="ARBA" id="ARBA00022763"/>
    </source>
</evidence>
<evidence type="ECO:0000313" key="12">
    <source>
        <dbReference type="Proteomes" id="UP000193642"/>
    </source>
</evidence>
<dbReference type="OrthoDB" id="71227at2759"/>
<dbReference type="EMBL" id="MCGO01000053">
    <property type="protein sequence ID" value="ORY36823.1"/>
    <property type="molecule type" value="Genomic_DNA"/>
</dbReference>
<dbReference type="SUPFAM" id="SSF50978">
    <property type="entry name" value="WD40 repeat-like"/>
    <property type="match status" value="1"/>
</dbReference>
<evidence type="ECO:0000256" key="3">
    <source>
        <dbReference type="ARBA" id="ARBA00022574"/>
    </source>
</evidence>
<comment type="caution">
    <text evidence="11">The sequence shown here is derived from an EMBL/GenBank/DDBJ whole genome shotgun (WGS) entry which is preliminary data.</text>
</comment>
<evidence type="ECO:0000256" key="4">
    <source>
        <dbReference type="ARBA" id="ARBA00022737"/>
    </source>
</evidence>
<dbReference type="Gene3D" id="2.130.10.10">
    <property type="entry name" value="YVTN repeat-like/Quinoprotein amine dehydrogenase"/>
    <property type="match status" value="2"/>
</dbReference>
<proteinExistence type="inferred from homology"/>
<feature type="domain" description="CAF1B/HIR1 beta-propeller" evidence="10">
    <location>
        <begin position="130"/>
        <end position="299"/>
    </location>
</feature>
<evidence type="ECO:0000256" key="9">
    <source>
        <dbReference type="PROSITE-ProRule" id="PRU00221"/>
    </source>
</evidence>
<dbReference type="PROSITE" id="PS50082">
    <property type="entry name" value="WD_REPEATS_2"/>
    <property type="match status" value="2"/>
</dbReference>
<dbReference type="InterPro" id="IPR036322">
    <property type="entry name" value="WD40_repeat_dom_sf"/>
</dbReference>
<keyword evidence="7" id="KW-0234">DNA repair</keyword>
<evidence type="ECO:0000256" key="6">
    <source>
        <dbReference type="ARBA" id="ARBA00022853"/>
    </source>
</evidence>
<evidence type="ECO:0000313" key="11">
    <source>
        <dbReference type="EMBL" id="ORY36823.1"/>
    </source>
</evidence>
<comment type="subcellular location">
    <subcellularLocation>
        <location evidence="1">Nucleus</location>
    </subcellularLocation>
</comment>
<feature type="repeat" description="WD" evidence="9">
    <location>
        <begin position="1"/>
        <end position="22"/>
    </location>
</feature>
<evidence type="ECO:0000256" key="1">
    <source>
        <dbReference type="ARBA" id="ARBA00004123"/>
    </source>
</evidence>
<protein>
    <submittedName>
        <fullName evidence="11">WD40 repeat-like protein</fullName>
    </submittedName>
</protein>
<evidence type="ECO:0000256" key="7">
    <source>
        <dbReference type="ARBA" id="ARBA00023204"/>
    </source>
</evidence>
<dbReference type="Pfam" id="PF24105">
    <property type="entry name" value="Beta-prop_CAF1B_HIR1"/>
    <property type="match status" value="1"/>
</dbReference>
<dbReference type="Pfam" id="PF00400">
    <property type="entry name" value="WD40"/>
    <property type="match status" value="1"/>
</dbReference>
<reference evidence="11 12" key="1">
    <citation type="submission" date="2016-07" db="EMBL/GenBank/DDBJ databases">
        <title>Pervasive Adenine N6-methylation of Active Genes in Fungi.</title>
        <authorList>
            <consortium name="DOE Joint Genome Institute"/>
            <person name="Mondo S.J."/>
            <person name="Dannebaum R.O."/>
            <person name="Kuo R.C."/>
            <person name="Labutti K."/>
            <person name="Haridas S."/>
            <person name="Kuo A."/>
            <person name="Salamov A."/>
            <person name="Ahrendt S.R."/>
            <person name="Lipzen A."/>
            <person name="Sullivan W."/>
            <person name="Andreopoulos W.B."/>
            <person name="Clum A."/>
            <person name="Lindquist E."/>
            <person name="Daum C."/>
            <person name="Ramamoorthy G.K."/>
            <person name="Gryganskyi A."/>
            <person name="Culley D."/>
            <person name="Magnuson J.K."/>
            <person name="James T.Y."/>
            <person name="O'Malley M.A."/>
            <person name="Stajich J.E."/>
            <person name="Spatafora J.W."/>
            <person name="Visel A."/>
            <person name="Grigoriev I.V."/>
        </authorList>
    </citation>
    <scope>NUCLEOTIDE SEQUENCE [LARGE SCALE GENOMIC DNA]</scope>
    <source>
        <strain evidence="11 12">JEL800</strain>
    </source>
</reference>
<dbReference type="AlphaFoldDB" id="A0A1Y2BQ00"/>